<accession>A0A1D6HW69</accession>
<keyword evidence="4" id="KW-0804">Transcription</keyword>
<dbReference type="FunCoup" id="A0A1D6HW69">
    <property type="interactions" value="32"/>
</dbReference>
<dbReference type="Gene3D" id="3.40.1810.10">
    <property type="entry name" value="Transcription factor, MADS-box"/>
    <property type="match status" value="1"/>
</dbReference>
<dbReference type="InterPro" id="IPR002100">
    <property type="entry name" value="TF_MADSbox"/>
</dbReference>
<dbReference type="OMA" id="KEMGARM"/>
<dbReference type="PaxDb" id="4577-GRMZM2G472096_P01"/>
<dbReference type="SUPFAM" id="SSF55455">
    <property type="entry name" value="SRF-like"/>
    <property type="match status" value="1"/>
</dbReference>
<proteinExistence type="predicted"/>
<dbReference type="eggNOG" id="KOG0014">
    <property type="taxonomic scope" value="Eukaryota"/>
</dbReference>
<dbReference type="GO" id="GO:0005634">
    <property type="term" value="C:nucleus"/>
    <property type="evidence" value="ECO:0007669"/>
    <property type="project" value="UniProtKB-SubCell"/>
</dbReference>
<dbReference type="PROSITE" id="PS50066">
    <property type="entry name" value="MADS_BOX_2"/>
    <property type="match status" value="1"/>
</dbReference>
<dbReference type="PANTHER" id="PTHR11945">
    <property type="entry name" value="MADS BOX PROTEIN"/>
    <property type="match status" value="1"/>
</dbReference>
<name>A0A1D6HW69_MAIZE</name>
<dbReference type="SMART" id="SM00432">
    <property type="entry name" value="MADS"/>
    <property type="match status" value="1"/>
</dbReference>
<dbReference type="FunFam" id="3.40.1810.10:FF:000006">
    <property type="entry name" value="Agamous-like MADS-box protein AGL62"/>
    <property type="match status" value="1"/>
</dbReference>
<evidence type="ECO:0000256" key="2">
    <source>
        <dbReference type="ARBA" id="ARBA00023015"/>
    </source>
</evidence>
<dbReference type="InterPro" id="IPR036879">
    <property type="entry name" value="TF_MADSbox_sf"/>
</dbReference>
<dbReference type="PANTHER" id="PTHR11945:SF629">
    <property type="entry name" value="OS02G0164450 PROTEIN"/>
    <property type="match status" value="1"/>
</dbReference>
<protein>
    <submittedName>
        <fullName evidence="6">Agamous-like MADS-box protein AGL29</fullName>
    </submittedName>
</protein>
<gene>
    <name evidence="6" type="ORF">ZEAMMB73_Zm00001d019214</name>
</gene>
<comment type="subcellular location">
    <subcellularLocation>
        <location evidence="1">Nucleus</location>
    </subcellularLocation>
</comment>
<evidence type="ECO:0000256" key="5">
    <source>
        <dbReference type="ARBA" id="ARBA00023242"/>
    </source>
</evidence>
<evidence type="ECO:0000313" key="6">
    <source>
        <dbReference type="EMBL" id="ONM52473.1"/>
    </source>
</evidence>
<evidence type="ECO:0000256" key="3">
    <source>
        <dbReference type="ARBA" id="ARBA00023125"/>
    </source>
</evidence>
<dbReference type="AlphaFoldDB" id="A0A1D6HW69"/>
<sequence length="293" mass="30727">MVRGEMKPIENEETRQICFTKRRQSLFNKASELSILCGAMVGSVVFSTFGTPFSFGHPSIDDVANRFLSPPPPPPSDAPAASSGGGAGAGASGSSSNDGSCSWAVTDTIRRLNSEYAELRQALDSESKKRETLQEATGKEMGARMMQLLNANVSELGLAELLEFLECLEAVDGVVNNETANKTTTTLDLEATTTTSGGSSQTRQGLVPQPPMETVVAPAPAAADLQYQLLGGEHSGAADPMAFAAPTTSWSSEFVVDGFEVDDPMHGGGGGGDDLHDVYYALGDFPGDDQNHG</sequence>
<evidence type="ECO:0000256" key="1">
    <source>
        <dbReference type="ARBA" id="ARBA00004123"/>
    </source>
</evidence>
<dbReference type="Pfam" id="PF00319">
    <property type="entry name" value="SRF-TF"/>
    <property type="match status" value="1"/>
</dbReference>
<keyword evidence="3" id="KW-0238">DNA-binding</keyword>
<dbReference type="PRINTS" id="PR00404">
    <property type="entry name" value="MADSDOMAIN"/>
</dbReference>
<evidence type="ECO:0000256" key="4">
    <source>
        <dbReference type="ARBA" id="ARBA00023163"/>
    </source>
</evidence>
<organism evidence="6">
    <name type="scientific">Zea mays</name>
    <name type="common">Maize</name>
    <dbReference type="NCBI Taxonomy" id="4577"/>
    <lineage>
        <taxon>Eukaryota</taxon>
        <taxon>Viridiplantae</taxon>
        <taxon>Streptophyta</taxon>
        <taxon>Embryophyta</taxon>
        <taxon>Tracheophyta</taxon>
        <taxon>Spermatophyta</taxon>
        <taxon>Magnoliopsida</taxon>
        <taxon>Liliopsida</taxon>
        <taxon>Poales</taxon>
        <taxon>Poaceae</taxon>
        <taxon>PACMAD clade</taxon>
        <taxon>Panicoideae</taxon>
        <taxon>Andropogonodae</taxon>
        <taxon>Andropogoneae</taxon>
        <taxon>Tripsacinae</taxon>
        <taxon>Zea</taxon>
    </lineage>
</organism>
<reference evidence="6" key="1">
    <citation type="submission" date="2015-12" db="EMBL/GenBank/DDBJ databases">
        <title>Update maize B73 reference genome by single molecule sequencing technologies.</title>
        <authorList>
            <consortium name="Maize Genome Sequencing Project"/>
            <person name="Ware D."/>
        </authorList>
    </citation>
    <scope>NUCLEOTIDE SEQUENCE [LARGE SCALE GENOMIC DNA]</scope>
    <source>
        <tissue evidence="6">Seedling</tissue>
    </source>
</reference>
<dbReference type="EMBL" id="CM007650">
    <property type="protein sequence ID" value="ONM52473.1"/>
    <property type="molecule type" value="Genomic_DNA"/>
</dbReference>
<dbReference type="SMR" id="A0A1D6HW69"/>
<dbReference type="InParanoid" id="A0A1D6HW69"/>
<dbReference type="GO" id="GO:0046983">
    <property type="term" value="F:protein dimerization activity"/>
    <property type="evidence" value="ECO:0007669"/>
    <property type="project" value="InterPro"/>
</dbReference>
<keyword evidence="2" id="KW-0805">Transcription regulation</keyword>
<keyword evidence="5" id="KW-0539">Nucleus</keyword>
<dbReference type="GO" id="GO:0003677">
    <property type="term" value="F:DNA binding"/>
    <property type="evidence" value="ECO:0007669"/>
    <property type="project" value="UniProtKB-KW"/>
</dbReference>